<feature type="compositionally biased region" description="Polar residues" evidence="7">
    <location>
        <begin position="79"/>
        <end position="88"/>
    </location>
</feature>
<evidence type="ECO:0000256" key="4">
    <source>
        <dbReference type="ARBA" id="ARBA00023242"/>
    </source>
</evidence>
<dbReference type="InterPro" id="IPR009057">
    <property type="entry name" value="Homeodomain-like_sf"/>
</dbReference>
<feature type="compositionally biased region" description="Basic and acidic residues" evidence="7">
    <location>
        <begin position="39"/>
        <end position="56"/>
    </location>
</feature>
<evidence type="ECO:0000256" key="3">
    <source>
        <dbReference type="ARBA" id="ARBA00023155"/>
    </source>
</evidence>
<evidence type="ECO:0000259" key="8">
    <source>
        <dbReference type="PROSITE" id="PS50071"/>
    </source>
</evidence>
<feature type="compositionally biased region" description="Low complexity" evidence="7">
    <location>
        <begin position="448"/>
        <end position="469"/>
    </location>
</feature>
<feature type="region of interest" description="Disordered" evidence="7">
    <location>
        <begin position="400"/>
        <end position="431"/>
    </location>
</feature>
<feature type="compositionally biased region" description="Low complexity" evidence="7">
    <location>
        <begin position="114"/>
        <end position="130"/>
    </location>
</feature>
<dbReference type="Gene3D" id="1.10.10.60">
    <property type="entry name" value="Homeodomain-like"/>
    <property type="match status" value="1"/>
</dbReference>
<evidence type="ECO:0000256" key="7">
    <source>
        <dbReference type="SAM" id="MobiDB-lite"/>
    </source>
</evidence>
<proteinExistence type="predicted"/>
<protein>
    <submittedName>
        <fullName evidence="9">Homeobox domain protein</fullName>
    </submittedName>
</protein>
<dbReference type="GeneID" id="67025593"/>
<dbReference type="PANTHER" id="PTHR24324">
    <property type="entry name" value="HOMEOBOX PROTEIN HHEX"/>
    <property type="match status" value="1"/>
</dbReference>
<dbReference type="InterPro" id="IPR051000">
    <property type="entry name" value="Homeobox_DNA-bind_prot"/>
</dbReference>
<feature type="compositionally biased region" description="Low complexity" evidence="7">
    <location>
        <begin position="65"/>
        <end position="78"/>
    </location>
</feature>
<evidence type="ECO:0000256" key="5">
    <source>
        <dbReference type="PROSITE-ProRule" id="PRU00108"/>
    </source>
</evidence>
<feature type="region of interest" description="Disordered" evidence="7">
    <location>
        <begin position="189"/>
        <end position="220"/>
    </location>
</feature>
<comment type="subcellular location">
    <subcellularLocation>
        <location evidence="1 5 6">Nucleus</location>
    </subcellularLocation>
</comment>
<feature type="compositionally biased region" description="Polar residues" evidence="7">
    <location>
        <begin position="518"/>
        <end position="528"/>
    </location>
</feature>
<dbReference type="GO" id="GO:0006357">
    <property type="term" value="P:regulation of transcription by RNA polymerase II"/>
    <property type="evidence" value="ECO:0007669"/>
    <property type="project" value="TreeGrafter"/>
</dbReference>
<dbReference type="SUPFAM" id="SSF46689">
    <property type="entry name" value="Homeodomain-like"/>
    <property type="match status" value="1"/>
</dbReference>
<dbReference type="GO" id="GO:0005634">
    <property type="term" value="C:nucleus"/>
    <property type="evidence" value="ECO:0007669"/>
    <property type="project" value="UniProtKB-SubCell"/>
</dbReference>
<feature type="domain" description="Homeobox" evidence="8">
    <location>
        <begin position="131"/>
        <end position="191"/>
    </location>
</feature>
<dbReference type="Pfam" id="PF00046">
    <property type="entry name" value="Homeodomain"/>
    <property type="match status" value="1"/>
</dbReference>
<dbReference type="InterPro" id="IPR001356">
    <property type="entry name" value="HD"/>
</dbReference>
<dbReference type="PANTHER" id="PTHR24324:SF5">
    <property type="entry name" value="HEMATOPOIETICALLY-EXPRESSED HOMEOBOX PROTEIN HHEX"/>
    <property type="match status" value="1"/>
</dbReference>
<evidence type="ECO:0000313" key="9">
    <source>
        <dbReference type="EMBL" id="QRW18389.1"/>
    </source>
</evidence>
<reference evidence="9" key="1">
    <citation type="submission" date="2020-05" db="EMBL/GenBank/DDBJ databases">
        <title>Evolutionary and genomic comparisons of hybrid uninucleate and nonhybrid Rhizoctonia fungi.</title>
        <authorList>
            <person name="Li C."/>
            <person name="Chen X."/>
        </authorList>
    </citation>
    <scope>NUCLEOTIDE SEQUENCE</scope>
    <source>
        <strain evidence="9">AG-1 IA</strain>
    </source>
</reference>
<dbReference type="EMBL" id="CP059660">
    <property type="protein sequence ID" value="QRW18389.1"/>
    <property type="molecule type" value="Genomic_DNA"/>
</dbReference>
<dbReference type="GO" id="GO:0000978">
    <property type="term" value="F:RNA polymerase II cis-regulatory region sequence-specific DNA binding"/>
    <property type="evidence" value="ECO:0007669"/>
    <property type="project" value="TreeGrafter"/>
</dbReference>
<sequence>MAWNFELMDSQQSLVDEPRRSRRTASAQLVHRHHHRGPRRDPEAPDPDSHARRSAGDLESPLSPPSASSTPSQSATFSNVGRTRSATLASPLRSTLDADDDQKPSSIGPQRVRSATLSSPTASTTASARANLQKRKRSRVTPEQLAHLERVFSQDRSPTAARRKEISEQLGMQERQTQIWFQNRRAKAKLVESKGRSGRPGSPGSGRDTPPDTPPELSPGYEADLQALLHETDPISIIPCTDLTIGSWHRIADRTGRHDLVAYISDVRASLTWFIHSGGHGFKMEIPISTVVNTEFTQSAPTHPGHGIASFYVSEKPIFYMEDAANGGAWQICDDWTEGRQASHVMKHQLVGSSIQLGHAMRNFEARRQGLGRPMQIPQPPMLSVPTASHAHQQPHLFTFPPNRQFTATHGRKRSYSGPPAPMQMGDVFGPDYAEESRFGAFQMPSQAGASGAGAASHGPATGTLSSHGTGHGHAHQGSMSDFSSIPISQLSQRPFSADPSRQFPQDPARQSLEPFSADSNRTFTQDMSRFDPSRPYMDRRATFDVAAHGHGHAHVEQQRRYSEQTAQGEGYAGYGDVYAEGMFTGMAGQAIPAQAMAPNPTMAPNAAMAGQAQMGNSPMFGMGMTMGYTLEDGYNGRFSVIWHSLIGTFTQFSPSPLTHVPVDVLCYLPVRFNPLPLSNSTTTLPVQFNTRGLPPTPVDKTHPNAT</sequence>
<evidence type="ECO:0000256" key="6">
    <source>
        <dbReference type="RuleBase" id="RU000682"/>
    </source>
</evidence>
<feature type="region of interest" description="Disordered" evidence="7">
    <location>
        <begin position="445"/>
        <end position="536"/>
    </location>
</feature>
<dbReference type="GO" id="GO:0030154">
    <property type="term" value="P:cell differentiation"/>
    <property type="evidence" value="ECO:0007669"/>
    <property type="project" value="TreeGrafter"/>
</dbReference>
<evidence type="ECO:0000256" key="2">
    <source>
        <dbReference type="ARBA" id="ARBA00023125"/>
    </source>
</evidence>
<accession>A0A8H8SUL6</accession>
<dbReference type="PROSITE" id="PS50071">
    <property type="entry name" value="HOMEOBOX_2"/>
    <property type="match status" value="1"/>
</dbReference>
<name>A0A8H8SUL6_9AGAM</name>
<dbReference type="Pfam" id="PF24818">
    <property type="entry name" value="PH_TRF2_HOY1"/>
    <property type="match status" value="1"/>
</dbReference>
<keyword evidence="4 5" id="KW-0539">Nucleus</keyword>
<dbReference type="KEGG" id="rsx:RhiXN_03313"/>
<keyword evidence="3 5" id="KW-0371">Homeobox</keyword>
<feature type="region of interest" description="Disordered" evidence="7">
    <location>
        <begin position="1"/>
        <end position="170"/>
    </location>
</feature>
<dbReference type="Proteomes" id="UP000650533">
    <property type="component" value="Chromosome 3"/>
</dbReference>
<dbReference type="SMART" id="SM00389">
    <property type="entry name" value="HOX"/>
    <property type="match status" value="1"/>
</dbReference>
<feature type="DNA-binding region" description="Homeobox" evidence="5">
    <location>
        <begin position="133"/>
        <end position="192"/>
    </location>
</feature>
<dbReference type="InterPro" id="IPR057939">
    <property type="entry name" value="TRF2_HOY1_PH"/>
</dbReference>
<evidence type="ECO:0000313" key="10">
    <source>
        <dbReference type="Proteomes" id="UP000650533"/>
    </source>
</evidence>
<gene>
    <name evidence="9" type="ORF">RhiXN_03313</name>
</gene>
<dbReference type="AlphaFoldDB" id="A0A8H8SUL6"/>
<evidence type="ECO:0000256" key="1">
    <source>
        <dbReference type="ARBA" id="ARBA00004123"/>
    </source>
</evidence>
<organism evidence="9 10">
    <name type="scientific">Rhizoctonia solani</name>
    <dbReference type="NCBI Taxonomy" id="456999"/>
    <lineage>
        <taxon>Eukaryota</taxon>
        <taxon>Fungi</taxon>
        <taxon>Dikarya</taxon>
        <taxon>Basidiomycota</taxon>
        <taxon>Agaricomycotina</taxon>
        <taxon>Agaricomycetes</taxon>
        <taxon>Cantharellales</taxon>
        <taxon>Ceratobasidiaceae</taxon>
        <taxon>Rhizoctonia</taxon>
    </lineage>
</organism>
<keyword evidence="2 5" id="KW-0238">DNA-binding</keyword>
<feature type="compositionally biased region" description="Polar residues" evidence="7">
    <location>
        <begin position="480"/>
        <end position="495"/>
    </location>
</feature>
<dbReference type="RefSeq" id="XP_043178626.1">
    <property type="nucleotide sequence ID" value="XM_043323130.1"/>
</dbReference>
<dbReference type="CDD" id="cd00086">
    <property type="entry name" value="homeodomain"/>
    <property type="match status" value="1"/>
</dbReference>